<dbReference type="InParanoid" id="H3DN99"/>
<accession>H3DN99</accession>
<dbReference type="InterPro" id="IPR001079">
    <property type="entry name" value="Galectin_CRD"/>
</dbReference>
<keyword evidence="1 2" id="KW-0430">Lectin</keyword>
<evidence type="ECO:0000256" key="2">
    <source>
        <dbReference type="RuleBase" id="RU102079"/>
    </source>
</evidence>
<dbReference type="SMART" id="SM00276">
    <property type="entry name" value="GLECT"/>
    <property type="match status" value="1"/>
</dbReference>
<dbReference type="GO" id="GO:0030246">
    <property type="term" value="F:carbohydrate binding"/>
    <property type="evidence" value="ECO:0007669"/>
    <property type="project" value="UniProtKB-UniRule"/>
</dbReference>
<dbReference type="InterPro" id="IPR044156">
    <property type="entry name" value="Galectin-like"/>
</dbReference>
<dbReference type="Ensembl" id="ENSTNIT00000022234.1">
    <property type="protein sequence ID" value="ENSTNIP00000021998.1"/>
    <property type="gene ID" value="ENSTNIG00000018815.1"/>
</dbReference>
<protein>
    <recommendedName>
        <fullName evidence="2">Galectin</fullName>
    </recommendedName>
</protein>
<dbReference type="InterPro" id="IPR013320">
    <property type="entry name" value="ConA-like_dom_sf"/>
</dbReference>
<evidence type="ECO:0000259" key="3">
    <source>
        <dbReference type="PROSITE" id="PS51304"/>
    </source>
</evidence>
<dbReference type="PANTHER" id="PTHR11346">
    <property type="entry name" value="GALECTIN"/>
    <property type="match status" value="1"/>
</dbReference>
<dbReference type="GO" id="GO:0005615">
    <property type="term" value="C:extracellular space"/>
    <property type="evidence" value="ECO:0007669"/>
    <property type="project" value="TreeGrafter"/>
</dbReference>
<evidence type="ECO:0000313" key="5">
    <source>
        <dbReference type="Proteomes" id="UP000007303"/>
    </source>
</evidence>
<dbReference type="PANTHER" id="PTHR11346:SF97">
    <property type="entry name" value="GALECTIN-1"/>
    <property type="match status" value="1"/>
</dbReference>
<dbReference type="HOGENOM" id="CLU_037794_5_0_1"/>
<dbReference type="Pfam" id="PF00337">
    <property type="entry name" value="Gal-bind_lectin"/>
    <property type="match status" value="1"/>
</dbReference>
<dbReference type="CDD" id="cd00070">
    <property type="entry name" value="GLECT"/>
    <property type="match status" value="1"/>
</dbReference>
<dbReference type="Gene3D" id="2.60.120.200">
    <property type="match status" value="1"/>
</dbReference>
<evidence type="ECO:0000256" key="1">
    <source>
        <dbReference type="ARBA" id="ARBA00022734"/>
    </source>
</evidence>
<dbReference type="GO" id="GO:0016936">
    <property type="term" value="F:galactoside binding"/>
    <property type="evidence" value="ECO:0007669"/>
    <property type="project" value="TreeGrafter"/>
</dbReference>
<dbReference type="GeneTree" id="ENSGT00940000155025"/>
<dbReference type="STRING" id="99883.ENSTNIP00000021998"/>
<reference evidence="4" key="2">
    <citation type="submission" date="2025-08" db="UniProtKB">
        <authorList>
            <consortium name="Ensembl"/>
        </authorList>
    </citation>
    <scope>IDENTIFICATION</scope>
</reference>
<name>H3DN99_TETNG</name>
<evidence type="ECO:0000313" key="4">
    <source>
        <dbReference type="Ensembl" id="ENSTNIP00000021998.1"/>
    </source>
</evidence>
<reference evidence="4" key="3">
    <citation type="submission" date="2025-09" db="UniProtKB">
        <authorList>
            <consortium name="Ensembl"/>
        </authorList>
    </citation>
    <scope>IDENTIFICATION</scope>
</reference>
<dbReference type="GO" id="GO:0002040">
    <property type="term" value="P:sprouting angiogenesis"/>
    <property type="evidence" value="ECO:0007669"/>
    <property type="project" value="Ensembl"/>
</dbReference>
<feature type="domain" description="Galectin" evidence="3">
    <location>
        <begin position="2"/>
        <end position="133"/>
    </location>
</feature>
<dbReference type="OMA" id="GSMMNFP"/>
<dbReference type="Proteomes" id="UP000007303">
    <property type="component" value="Unassembled WGS sequence"/>
</dbReference>
<dbReference type="PROSITE" id="PS51304">
    <property type="entry name" value="GALECTIN"/>
    <property type="match status" value="1"/>
</dbReference>
<reference evidence="5" key="1">
    <citation type="journal article" date="2004" name="Nature">
        <title>Genome duplication in the teleost fish Tetraodon nigroviridis reveals the early vertebrate proto-karyotype.</title>
        <authorList>
            <person name="Jaillon O."/>
            <person name="Aury J.-M."/>
            <person name="Brunet F."/>
            <person name="Petit J.-L."/>
            <person name="Stange-Thomann N."/>
            <person name="Mauceli E."/>
            <person name="Bouneau L."/>
            <person name="Fischer C."/>
            <person name="Ozouf-Costaz C."/>
            <person name="Bernot A."/>
            <person name="Nicaud S."/>
            <person name="Jaffe D."/>
            <person name="Fisher S."/>
            <person name="Lutfalla G."/>
            <person name="Dossat C."/>
            <person name="Segurens B."/>
            <person name="Dasilva C."/>
            <person name="Salanoubat M."/>
            <person name="Levy M."/>
            <person name="Boudet N."/>
            <person name="Castellano S."/>
            <person name="Anthouard V."/>
            <person name="Jubin C."/>
            <person name="Castelli V."/>
            <person name="Katinka M."/>
            <person name="Vacherie B."/>
            <person name="Biemont C."/>
            <person name="Skalli Z."/>
            <person name="Cattolico L."/>
            <person name="Poulain J."/>
            <person name="De Berardinis V."/>
            <person name="Cruaud C."/>
            <person name="Duprat S."/>
            <person name="Brottier P."/>
            <person name="Coutanceau J.-P."/>
            <person name="Gouzy J."/>
            <person name="Parra G."/>
            <person name="Lardier G."/>
            <person name="Chapple C."/>
            <person name="McKernan K.J."/>
            <person name="McEwan P."/>
            <person name="Bosak S."/>
            <person name="Kellis M."/>
            <person name="Volff J.-N."/>
            <person name="Guigo R."/>
            <person name="Zody M.C."/>
            <person name="Mesirov J."/>
            <person name="Lindblad-Toh K."/>
            <person name="Birren B."/>
            <person name="Nusbaum C."/>
            <person name="Kahn D."/>
            <person name="Robinson-Rechavi M."/>
            <person name="Laudet V."/>
            <person name="Schachter V."/>
            <person name="Quetier F."/>
            <person name="Saurin W."/>
            <person name="Scarpelli C."/>
            <person name="Wincker P."/>
            <person name="Lander E.S."/>
            <person name="Weissenbach J."/>
            <person name="Roest Crollius H."/>
        </authorList>
    </citation>
    <scope>NUCLEOTIDE SEQUENCE [LARGE SCALE GENOMIC DNA]</scope>
</reference>
<sequence>SPQKIKNFSFKEGSELKVRVKPKDGCSCFSINIGHDPDNLALHFNPRFDYGGDHNTIVFNTLSGGCWGDEHREGNFPFAQGDEAKCYINFNMEQFYIKLPDGHMLNYPNRLGDVKYDYFDIGGDAELIGFKIK</sequence>
<dbReference type="SMART" id="SM00908">
    <property type="entry name" value="Gal-bind_lectin"/>
    <property type="match status" value="1"/>
</dbReference>
<dbReference type="SUPFAM" id="SSF49899">
    <property type="entry name" value="Concanavalin A-like lectins/glucanases"/>
    <property type="match status" value="1"/>
</dbReference>
<dbReference type="FunFam" id="2.60.120.200:FF:000021">
    <property type="entry name" value="Galectin"/>
    <property type="match status" value="1"/>
</dbReference>
<organism evidence="4 5">
    <name type="scientific">Tetraodon nigroviridis</name>
    <name type="common">Spotted green pufferfish</name>
    <name type="synonym">Chelonodon nigroviridis</name>
    <dbReference type="NCBI Taxonomy" id="99883"/>
    <lineage>
        <taxon>Eukaryota</taxon>
        <taxon>Metazoa</taxon>
        <taxon>Chordata</taxon>
        <taxon>Craniata</taxon>
        <taxon>Vertebrata</taxon>
        <taxon>Euteleostomi</taxon>
        <taxon>Actinopterygii</taxon>
        <taxon>Neopterygii</taxon>
        <taxon>Teleostei</taxon>
        <taxon>Neoteleostei</taxon>
        <taxon>Acanthomorphata</taxon>
        <taxon>Eupercaria</taxon>
        <taxon>Tetraodontiformes</taxon>
        <taxon>Tetradontoidea</taxon>
        <taxon>Tetraodontidae</taxon>
        <taxon>Tetraodon</taxon>
    </lineage>
</organism>
<dbReference type="GO" id="GO:0043236">
    <property type="term" value="F:laminin binding"/>
    <property type="evidence" value="ECO:0007669"/>
    <property type="project" value="TreeGrafter"/>
</dbReference>
<dbReference type="AlphaFoldDB" id="H3DN99"/>
<keyword evidence="5" id="KW-1185">Reference proteome</keyword>
<proteinExistence type="predicted"/>